<dbReference type="Gene3D" id="2.170.300.10">
    <property type="entry name" value="Tie2 ligand-binding domain superfamily"/>
    <property type="match status" value="2"/>
</dbReference>
<reference evidence="9" key="4">
    <citation type="submission" date="2025-09" db="UniProtKB">
        <authorList>
            <consortium name="Ensembl"/>
        </authorList>
    </citation>
    <scope>IDENTIFICATION</scope>
    <source>
        <strain evidence="9">HSOK</strain>
    </source>
</reference>
<evidence type="ECO:0000256" key="2">
    <source>
        <dbReference type="ARBA" id="ARBA00022729"/>
    </source>
</evidence>
<dbReference type="InterPro" id="IPR042635">
    <property type="entry name" value="MEGF10/SREC1/2-like"/>
</dbReference>
<sequence length="819" mass="88326">KMTLIRALAALLCCCWSSALMLDPGGRNVCKDVRDPSTHVCCTGWRQQGKACTIPVCEGEQACLKNEICLFPGVCRCPAGFYGAQCKTRCPGEFWSSDCRQVCQCFPNGRCHPNTGVCTCNPTRWGPLCQNVCKCTRNGYCHPLDGNCTCDAGWWTSTCFKPCQCTADGSVGLSCDQLTGQCHCRSGFWGMKCPFRCNCNQSPCDQWTGECKCEAGSWGPSCDRKCNCDLTHSRCDPSTGQCLCHPGYQGLSCNQPCGPGRYGSGCKMSCGYCQDKKPCSAMDGTCVACEPGWNGTRCDHPCPPGFHGYGCQERCPRCRNNEPCDKRTGNCGKCDPGWTGARCDRICPVKTFGDSCSFLCGLCVHGTCHHVTGRCVCQPGFQGESCNSSCSALKFGLNCSSVCECEEGVHCHPITGACPNSRSNHHFILPSASSLFHVQLLNCSEAVADGGWVVRMKYHVYSVLANIGAALPCASNWSSGLPRVTVSHHDPELTFNHSFIEPPSSNWVTEGSSFESDEEEGEALYCVPPREGRNELKTLLFSISDISSSFNIPRTSSIAKSKRPSVSFAEGTRFSPKERRGSGQDHGALPRSKAKSPWGALMLSTLQGSSAQTGEEDEEREGGVDDASSQKVTTVYVTLGKSGKILSKTESGSEGRVQAMLRRLGSIQRHREQESGKPKSKVVEGITKPPRRKLGARVTLWEQRGPPAGGAGIVQEARGKQSSYDSADTLGTDRSPPAGGETPPSVLKVVAEVAQADSRSDPRTEEDLEWGGEASGTQTESSYQTVGPAGHPTEIASMKGAVFHVDYEPCYENIFIKQS</sequence>
<dbReference type="FunFam" id="2.170.300.10:FF:000041">
    <property type="entry name" value="Tyrosine protein kinase receptor tie-1, putative"/>
    <property type="match status" value="1"/>
</dbReference>
<keyword evidence="2 7" id="KW-0732">Signal</keyword>
<evidence type="ECO:0000313" key="9">
    <source>
        <dbReference type="Ensembl" id="ENSORLP00015022689.1"/>
    </source>
</evidence>
<accession>A0A3P9IRR7</accession>
<feature type="region of interest" description="Disordered" evidence="6">
    <location>
        <begin position="561"/>
        <end position="629"/>
    </location>
</feature>
<evidence type="ECO:0000256" key="1">
    <source>
        <dbReference type="ARBA" id="ARBA00022536"/>
    </source>
</evidence>
<dbReference type="PANTHER" id="PTHR24043">
    <property type="entry name" value="SCAVENGER RECEPTOR CLASS F"/>
    <property type="match status" value="1"/>
</dbReference>
<evidence type="ECO:0000256" key="7">
    <source>
        <dbReference type="SAM" id="SignalP"/>
    </source>
</evidence>
<dbReference type="AlphaFoldDB" id="A0A3P9IRR7"/>
<evidence type="ECO:0000313" key="10">
    <source>
        <dbReference type="Proteomes" id="UP000265200"/>
    </source>
</evidence>
<feature type="domain" description="EGF-like" evidence="8">
    <location>
        <begin position="352"/>
        <end position="387"/>
    </location>
</feature>
<feature type="region of interest" description="Disordered" evidence="6">
    <location>
        <begin position="701"/>
        <end position="791"/>
    </location>
</feature>
<feature type="compositionally biased region" description="Polar residues" evidence="6">
    <location>
        <begin position="775"/>
        <end position="785"/>
    </location>
</feature>
<dbReference type="SMART" id="SM00180">
    <property type="entry name" value="EGF_Lam"/>
    <property type="match status" value="2"/>
</dbReference>
<dbReference type="SMART" id="SM00181">
    <property type="entry name" value="EGF"/>
    <property type="match status" value="7"/>
</dbReference>
<feature type="disulfide bond" evidence="5">
    <location>
        <begin position="77"/>
        <end position="86"/>
    </location>
</feature>
<comment type="caution">
    <text evidence="5">Lacks conserved residue(s) required for the propagation of feature annotation.</text>
</comment>
<reference evidence="9" key="3">
    <citation type="submission" date="2025-08" db="UniProtKB">
        <authorList>
            <consortium name="Ensembl"/>
        </authorList>
    </citation>
    <scope>IDENTIFICATION</scope>
    <source>
        <strain evidence="9">HSOK</strain>
    </source>
</reference>
<dbReference type="PANTHER" id="PTHR24043:SF0">
    <property type="entry name" value="SCAVENGER RECEPTOR CLASS F MEMBER 1"/>
    <property type="match status" value="1"/>
</dbReference>
<evidence type="ECO:0000256" key="4">
    <source>
        <dbReference type="ARBA" id="ARBA00023157"/>
    </source>
</evidence>
<dbReference type="GO" id="GO:0005044">
    <property type="term" value="F:scavenger receptor activity"/>
    <property type="evidence" value="ECO:0007669"/>
    <property type="project" value="InterPro"/>
</dbReference>
<feature type="signal peptide" evidence="7">
    <location>
        <begin position="1"/>
        <end position="19"/>
    </location>
</feature>
<evidence type="ECO:0000259" key="8">
    <source>
        <dbReference type="PROSITE" id="PS50026"/>
    </source>
</evidence>
<dbReference type="InterPro" id="IPR002049">
    <property type="entry name" value="LE_dom"/>
</dbReference>
<dbReference type="CDD" id="cd00055">
    <property type="entry name" value="EGF_Lam"/>
    <property type="match status" value="2"/>
</dbReference>
<dbReference type="PROSITE" id="PS50026">
    <property type="entry name" value="EGF_3"/>
    <property type="match status" value="2"/>
</dbReference>
<keyword evidence="3" id="KW-0677">Repeat</keyword>
<dbReference type="Pfam" id="PF00053">
    <property type="entry name" value="EGF_laminin"/>
    <property type="match status" value="3"/>
</dbReference>
<proteinExistence type="predicted"/>
<dbReference type="InterPro" id="IPR000742">
    <property type="entry name" value="EGF"/>
</dbReference>
<dbReference type="Gene3D" id="2.10.25.10">
    <property type="entry name" value="Laminin"/>
    <property type="match status" value="1"/>
</dbReference>
<keyword evidence="1 5" id="KW-0245">EGF-like domain</keyword>
<reference key="1">
    <citation type="journal article" date="2007" name="Nature">
        <title>The medaka draft genome and insights into vertebrate genome evolution.</title>
        <authorList>
            <person name="Kasahara M."/>
            <person name="Naruse K."/>
            <person name="Sasaki S."/>
            <person name="Nakatani Y."/>
            <person name="Qu W."/>
            <person name="Ahsan B."/>
            <person name="Yamada T."/>
            <person name="Nagayasu Y."/>
            <person name="Doi K."/>
            <person name="Kasai Y."/>
            <person name="Jindo T."/>
            <person name="Kobayashi D."/>
            <person name="Shimada A."/>
            <person name="Toyoda A."/>
            <person name="Kuroki Y."/>
            <person name="Fujiyama A."/>
            <person name="Sasaki T."/>
            <person name="Shimizu A."/>
            <person name="Asakawa S."/>
            <person name="Shimizu N."/>
            <person name="Hashimoto S."/>
            <person name="Yang J."/>
            <person name="Lee Y."/>
            <person name="Matsushima K."/>
            <person name="Sugano S."/>
            <person name="Sakaizumi M."/>
            <person name="Narita T."/>
            <person name="Ohishi K."/>
            <person name="Haga S."/>
            <person name="Ohta F."/>
            <person name="Nomoto H."/>
            <person name="Nogata K."/>
            <person name="Morishita T."/>
            <person name="Endo T."/>
            <person name="Shin-I T."/>
            <person name="Takeda H."/>
            <person name="Morishita S."/>
            <person name="Kohara Y."/>
        </authorList>
    </citation>
    <scope>NUCLEOTIDE SEQUENCE [LARGE SCALE GENOMIC DNA]</scope>
    <source>
        <strain>Hd-rR</strain>
    </source>
</reference>
<dbReference type="Proteomes" id="UP000265200">
    <property type="component" value="Chromosome 13"/>
</dbReference>
<dbReference type="PRINTS" id="PR00011">
    <property type="entry name" value="EGFLAMININ"/>
</dbReference>
<evidence type="ECO:0000256" key="5">
    <source>
        <dbReference type="PROSITE-ProRule" id="PRU00076"/>
    </source>
</evidence>
<keyword evidence="4 5" id="KW-1015">Disulfide bond</keyword>
<protein>
    <submittedName>
        <fullName evidence="9">Scavenger receptor class F, member 1</fullName>
    </submittedName>
</protein>
<dbReference type="Ensembl" id="ENSORLT00015012376.1">
    <property type="protein sequence ID" value="ENSORLP00015022689.1"/>
    <property type="gene ID" value="ENSORLG00015002238.1"/>
</dbReference>
<evidence type="ECO:0000256" key="3">
    <source>
        <dbReference type="ARBA" id="ARBA00022737"/>
    </source>
</evidence>
<reference evidence="9 10" key="2">
    <citation type="submission" date="2017-04" db="EMBL/GenBank/DDBJ databases">
        <title>CpG methylation of centromeres and impact of large insertions on vertebrate speciation.</title>
        <authorList>
            <person name="Ichikawa K."/>
            <person name="Yoshimura J."/>
            <person name="Morishita S."/>
        </authorList>
    </citation>
    <scope>NUCLEOTIDE SEQUENCE</scope>
    <source>
        <strain evidence="9 10">HSOK</strain>
    </source>
</reference>
<feature type="disulfide bond" evidence="5">
    <location>
        <begin position="377"/>
        <end position="386"/>
    </location>
</feature>
<feature type="domain" description="EGF-like" evidence="8">
    <location>
        <begin position="53"/>
        <end position="87"/>
    </location>
</feature>
<organism evidence="9 10">
    <name type="scientific">Oryzias latipes</name>
    <name type="common">Japanese rice fish</name>
    <name type="synonym">Japanese killifish</name>
    <dbReference type="NCBI Taxonomy" id="8090"/>
    <lineage>
        <taxon>Eukaryota</taxon>
        <taxon>Metazoa</taxon>
        <taxon>Chordata</taxon>
        <taxon>Craniata</taxon>
        <taxon>Vertebrata</taxon>
        <taxon>Euteleostomi</taxon>
        <taxon>Actinopterygii</taxon>
        <taxon>Neopterygii</taxon>
        <taxon>Teleostei</taxon>
        <taxon>Neoteleostei</taxon>
        <taxon>Acanthomorphata</taxon>
        <taxon>Ovalentaria</taxon>
        <taxon>Atherinomorphae</taxon>
        <taxon>Beloniformes</taxon>
        <taxon>Adrianichthyidae</taxon>
        <taxon>Oryziinae</taxon>
        <taxon>Oryzias</taxon>
    </lineage>
</organism>
<name>A0A3P9IRR7_ORYLA</name>
<dbReference type="PROSITE" id="PS00022">
    <property type="entry name" value="EGF_1"/>
    <property type="match status" value="2"/>
</dbReference>
<feature type="chain" id="PRO_5018319236" evidence="7">
    <location>
        <begin position="20"/>
        <end position="819"/>
    </location>
</feature>
<feature type="compositionally biased region" description="Polar residues" evidence="6">
    <location>
        <begin position="604"/>
        <end position="613"/>
    </location>
</feature>
<evidence type="ECO:0000256" key="6">
    <source>
        <dbReference type="SAM" id="MobiDB-lite"/>
    </source>
</evidence>